<evidence type="ECO:0000256" key="15">
    <source>
        <dbReference type="ARBA" id="ARBA00023306"/>
    </source>
</evidence>
<sequence>MNIDFSKYSSVRIGDKFEVQILEEPCEFDGILIGGANNILVSPKAKKLGMLGKEFDYIKILDKKQNGLFLEIGCASKSLSMYNFAKKNNLKGFEFLRNIPGTLGGILKMNAGLKDENISNHLFSIKVFKKEIFKKDISFAYRFNPIETVMFSAVFFLEFGFDMQKDEFLKNARKNQPKGASFGSIFKNPINDHAGRLIEAVGLKGFNKNDIMFSNEHANFLINKKHANFEDAIYLINLAKKKVFDEFGILLEEEVVII</sequence>
<dbReference type="InterPro" id="IPR003170">
    <property type="entry name" value="MurB"/>
</dbReference>
<dbReference type="KEGG" id="cis:CINS_0144"/>
<dbReference type="Proteomes" id="UP000031163">
    <property type="component" value="Chromosome"/>
</dbReference>
<keyword evidence="9 19" id="KW-0285">Flavoprotein</keyword>
<keyword evidence="8 19" id="KW-0132">Cell division</keyword>
<dbReference type="GO" id="GO:0008360">
    <property type="term" value="P:regulation of cell shape"/>
    <property type="evidence" value="ECO:0007669"/>
    <property type="project" value="UniProtKB-KW"/>
</dbReference>
<dbReference type="EC" id="1.3.1.98" evidence="5 19"/>
<dbReference type="SUPFAM" id="SSF56176">
    <property type="entry name" value="FAD-binding/transporter-associated domain-like"/>
    <property type="match status" value="1"/>
</dbReference>
<evidence type="ECO:0000256" key="13">
    <source>
        <dbReference type="ARBA" id="ARBA00022984"/>
    </source>
</evidence>
<organism evidence="21 22">
    <name type="scientific">Campylobacter insulaenigrae NCTC 12927</name>
    <dbReference type="NCBI Taxonomy" id="1031564"/>
    <lineage>
        <taxon>Bacteria</taxon>
        <taxon>Pseudomonadati</taxon>
        <taxon>Campylobacterota</taxon>
        <taxon>Epsilonproteobacteria</taxon>
        <taxon>Campylobacterales</taxon>
        <taxon>Campylobacteraceae</taxon>
        <taxon>Campylobacter</taxon>
    </lineage>
</organism>
<evidence type="ECO:0000256" key="18">
    <source>
        <dbReference type="ARBA" id="ARBA00048914"/>
    </source>
</evidence>
<evidence type="ECO:0000256" key="6">
    <source>
        <dbReference type="ARBA" id="ARBA00015188"/>
    </source>
</evidence>
<feature type="active site" evidence="19">
    <location>
        <position position="254"/>
    </location>
</feature>
<dbReference type="Pfam" id="PF02873">
    <property type="entry name" value="MurB_C"/>
    <property type="match status" value="1"/>
</dbReference>
<keyword evidence="10 19" id="KW-0274">FAD</keyword>
<dbReference type="InterPro" id="IPR011601">
    <property type="entry name" value="MurB_C"/>
</dbReference>
<dbReference type="PANTHER" id="PTHR21071:SF4">
    <property type="entry name" value="UDP-N-ACETYLENOLPYRUVOYLGLUCOSAMINE REDUCTASE"/>
    <property type="match status" value="1"/>
</dbReference>
<evidence type="ECO:0000256" key="3">
    <source>
        <dbReference type="ARBA" id="ARBA00004496"/>
    </source>
</evidence>
<dbReference type="GO" id="GO:0051301">
    <property type="term" value="P:cell division"/>
    <property type="evidence" value="ECO:0007669"/>
    <property type="project" value="UniProtKB-KW"/>
</dbReference>
<dbReference type="GO" id="GO:0071555">
    <property type="term" value="P:cell wall organization"/>
    <property type="evidence" value="ECO:0007669"/>
    <property type="project" value="UniProtKB-KW"/>
</dbReference>
<evidence type="ECO:0000256" key="7">
    <source>
        <dbReference type="ARBA" id="ARBA00022490"/>
    </source>
</evidence>
<evidence type="ECO:0000313" key="21">
    <source>
        <dbReference type="EMBL" id="AJC87148.1"/>
    </source>
</evidence>
<comment type="similarity">
    <text evidence="19">Belongs to the MurB family.</text>
</comment>
<accession>A0A0A8GZ03</accession>
<name>A0A0A8GZ03_9BACT</name>
<evidence type="ECO:0000256" key="11">
    <source>
        <dbReference type="ARBA" id="ARBA00022857"/>
    </source>
</evidence>
<dbReference type="GO" id="GO:0005829">
    <property type="term" value="C:cytosol"/>
    <property type="evidence" value="ECO:0007669"/>
    <property type="project" value="TreeGrafter"/>
</dbReference>
<keyword evidence="11 19" id="KW-0521">NADP</keyword>
<dbReference type="GeneID" id="74430965"/>
<evidence type="ECO:0000256" key="2">
    <source>
        <dbReference type="ARBA" id="ARBA00003921"/>
    </source>
</evidence>
<evidence type="ECO:0000256" key="16">
    <source>
        <dbReference type="ARBA" id="ARBA00023316"/>
    </source>
</evidence>
<protein>
    <recommendedName>
        <fullName evidence="6 19">UDP-N-acetylenolpyruvoylglucosamine reductase</fullName>
        <ecNumber evidence="5 19">1.3.1.98</ecNumber>
    </recommendedName>
    <alternativeName>
        <fullName evidence="17 19">UDP-N-acetylmuramate dehydrogenase</fullName>
    </alternativeName>
</protein>
<evidence type="ECO:0000259" key="20">
    <source>
        <dbReference type="Pfam" id="PF02873"/>
    </source>
</evidence>
<dbReference type="SUPFAM" id="SSF56194">
    <property type="entry name" value="Uridine diphospho-N-Acetylenolpyruvylglucosamine reductase, MurB, C-terminal domain"/>
    <property type="match status" value="1"/>
</dbReference>
<comment type="function">
    <text evidence="2 19">Cell wall formation.</text>
</comment>
<comment type="cofactor">
    <cofactor evidence="1 19">
        <name>FAD</name>
        <dbReference type="ChEBI" id="CHEBI:57692"/>
    </cofactor>
</comment>
<reference evidence="21 22" key="1">
    <citation type="journal article" date="2014" name="Genome Biol. Evol.">
        <title>Comparative Genomics of the Campylobacter lari Group.</title>
        <authorList>
            <person name="Miller W.G."/>
            <person name="Yee E."/>
            <person name="Chapman M.H."/>
            <person name="Smith T.P."/>
            <person name="Bono J.L."/>
            <person name="Huynh S."/>
            <person name="Parker C.T."/>
            <person name="Vandamme P."/>
            <person name="Luong K."/>
            <person name="Korlach J."/>
        </authorList>
    </citation>
    <scope>NUCLEOTIDE SEQUENCE [LARGE SCALE GENOMIC DNA]</scope>
    <source>
        <strain evidence="21 22">NCTC 12927</strain>
    </source>
</reference>
<dbReference type="InterPro" id="IPR016169">
    <property type="entry name" value="FAD-bd_PCMH_sub2"/>
</dbReference>
<dbReference type="GO" id="GO:0050660">
    <property type="term" value="F:flavin adenine dinucleotide binding"/>
    <property type="evidence" value="ECO:0007669"/>
    <property type="project" value="InterPro"/>
</dbReference>
<dbReference type="EMBL" id="CP007770">
    <property type="protein sequence ID" value="AJC87148.1"/>
    <property type="molecule type" value="Genomic_DNA"/>
</dbReference>
<dbReference type="UniPathway" id="UPA00219"/>
<evidence type="ECO:0000256" key="9">
    <source>
        <dbReference type="ARBA" id="ARBA00022630"/>
    </source>
</evidence>
<keyword evidence="15 19" id="KW-0131">Cell cycle</keyword>
<dbReference type="STRING" id="1031564.CINS_0144"/>
<dbReference type="InterPro" id="IPR036635">
    <property type="entry name" value="MurB_C_sf"/>
</dbReference>
<evidence type="ECO:0000256" key="5">
    <source>
        <dbReference type="ARBA" id="ARBA00012518"/>
    </source>
</evidence>
<dbReference type="Gene3D" id="3.90.78.10">
    <property type="entry name" value="UDP-N-acetylenolpyruvoylglucosamine reductase, C-terminal domain"/>
    <property type="match status" value="1"/>
</dbReference>
<evidence type="ECO:0000313" key="22">
    <source>
        <dbReference type="Proteomes" id="UP000031163"/>
    </source>
</evidence>
<comment type="catalytic activity">
    <reaction evidence="18 19">
        <text>UDP-N-acetyl-alpha-D-muramate + NADP(+) = UDP-N-acetyl-3-O-(1-carboxyvinyl)-alpha-D-glucosamine + NADPH + H(+)</text>
        <dbReference type="Rhea" id="RHEA:12248"/>
        <dbReference type="ChEBI" id="CHEBI:15378"/>
        <dbReference type="ChEBI" id="CHEBI:57783"/>
        <dbReference type="ChEBI" id="CHEBI:58349"/>
        <dbReference type="ChEBI" id="CHEBI:68483"/>
        <dbReference type="ChEBI" id="CHEBI:70757"/>
        <dbReference type="EC" id="1.3.1.98"/>
    </reaction>
</comment>
<gene>
    <name evidence="19 21" type="primary">murB</name>
    <name evidence="21" type="ORF">CINS_0144</name>
</gene>
<dbReference type="AlphaFoldDB" id="A0A0A8GZ03"/>
<dbReference type="RefSeq" id="WP_039649000.1">
    <property type="nucleotide sequence ID" value="NZ_CP007770.1"/>
</dbReference>
<evidence type="ECO:0000256" key="14">
    <source>
        <dbReference type="ARBA" id="ARBA00023002"/>
    </source>
</evidence>
<keyword evidence="12 19" id="KW-0133">Cell shape</keyword>
<evidence type="ECO:0000256" key="17">
    <source>
        <dbReference type="ARBA" id="ARBA00031026"/>
    </source>
</evidence>
<dbReference type="HOGENOM" id="CLU_035304_1_2_7"/>
<dbReference type="GO" id="GO:0008762">
    <property type="term" value="F:UDP-N-acetylmuramate dehydrogenase activity"/>
    <property type="evidence" value="ECO:0007669"/>
    <property type="project" value="UniProtKB-UniRule"/>
</dbReference>
<evidence type="ECO:0000256" key="12">
    <source>
        <dbReference type="ARBA" id="ARBA00022960"/>
    </source>
</evidence>
<dbReference type="Gene3D" id="3.30.465.10">
    <property type="match status" value="1"/>
</dbReference>
<proteinExistence type="inferred from homology"/>
<keyword evidence="13 19" id="KW-0573">Peptidoglycan synthesis</keyword>
<keyword evidence="16 19" id="KW-0961">Cell wall biogenesis/degradation</keyword>
<dbReference type="NCBIfam" id="NF010479">
    <property type="entry name" value="PRK13904.1"/>
    <property type="match status" value="1"/>
</dbReference>
<evidence type="ECO:0000256" key="19">
    <source>
        <dbReference type="HAMAP-Rule" id="MF_00037"/>
    </source>
</evidence>
<feature type="active site" description="Proton donor" evidence="19">
    <location>
        <position position="184"/>
    </location>
</feature>
<comment type="pathway">
    <text evidence="4 19">Cell wall biogenesis; peptidoglycan biosynthesis.</text>
</comment>
<keyword evidence="7 19" id="KW-0963">Cytoplasm</keyword>
<evidence type="ECO:0000256" key="8">
    <source>
        <dbReference type="ARBA" id="ARBA00022618"/>
    </source>
</evidence>
<evidence type="ECO:0000256" key="10">
    <source>
        <dbReference type="ARBA" id="ARBA00022827"/>
    </source>
</evidence>
<evidence type="ECO:0000256" key="1">
    <source>
        <dbReference type="ARBA" id="ARBA00001974"/>
    </source>
</evidence>
<dbReference type="InterPro" id="IPR036318">
    <property type="entry name" value="FAD-bd_PCMH-like_sf"/>
</dbReference>
<evidence type="ECO:0000256" key="4">
    <source>
        <dbReference type="ARBA" id="ARBA00004752"/>
    </source>
</evidence>
<dbReference type="HAMAP" id="MF_00037">
    <property type="entry name" value="MurB"/>
    <property type="match status" value="1"/>
</dbReference>
<dbReference type="GO" id="GO:0009252">
    <property type="term" value="P:peptidoglycan biosynthetic process"/>
    <property type="evidence" value="ECO:0007669"/>
    <property type="project" value="UniProtKB-UniRule"/>
</dbReference>
<feature type="active site" evidence="19">
    <location>
        <position position="142"/>
    </location>
</feature>
<keyword evidence="14 19" id="KW-0560">Oxidoreductase</keyword>
<dbReference type="PANTHER" id="PTHR21071">
    <property type="entry name" value="UDP-N-ACETYLENOLPYRUVOYLGLUCOSAMINE REDUCTASE"/>
    <property type="match status" value="1"/>
</dbReference>
<feature type="domain" description="UDP-N-acetylenolpyruvoylglucosamine reductase C-terminal" evidence="20">
    <location>
        <begin position="170"/>
        <end position="258"/>
    </location>
</feature>
<dbReference type="NCBIfam" id="TIGR00179">
    <property type="entry name" value="murB"/>
    <property type="match status" value="1"/>
</dbReference>
<comment type="subcellular location">
    <subcellularLocation>
        <location evidence="3 19">Cytoplasm</location>
    </subcellularLocation>
</comment>